<dbReference type="GO" id="GO:0005737">
    <property type="term" value="C:cytoplasm"/>
    <property type="evidence" value="ECO:0007669"/>
    <property type="project" value="TreeGrafter"/>
</dbReference>
<dbReference type="EnsemblMetazoa" id="G26954.1">
    <property type="protein sequence ID" value="G26954.1:cds"/>
    <property type="gene ID" value="G26954"/>
</dbReference>
<dbReference type="SUPFAM" id="SSF52949">
    <property type="entry name" value="Macro domain-like"/>
    <property type="match status" value="1"/>
</dbReference>
<dbReference type="GO" id="GO:0003714">
    <property type="term" value="F:transcription corepressor activity"/>
    <property type="evidence" value="ECO:0007669"/>
    <property type="project" value="TreeGrafter"/>
</dbReference>
<name>A0A8W8L958_MAGGI</name>
<dbReference type="GO" id="GO:0005634">
    <property type="term" value="C:nucleus"/>
    <property type="evidence" value="ECO:0007669"/>
    <property type="project" value="UniProtKB-SubCell"/>
</dbReference>
<feature type="coiled-coil region" evidence="6">
    <location>
        <begin position="706"/>
        <end position="733"/>
    </location>
</feature>
<evidence type="ECO:0000256" key="2">
    <source>
        <dbReference type="ARBA" id="ARBA00022676"/>
    </source>
</evidence>
<dbReference type="AlphaFoldDB" id="A0A8W8L958"/>
<protein>
    <recommendedName>
        <fullName evidence="8">Macro domain-containing protein</fullName>
    </recommendedName>
</protein>
<dbReference type="SMART" id="SM00506">
    <property type="entry name" value="A1pp"/>
    <property type="match status" value="1"/>
</dbReference>
<feature type="region of interest" description="Disordered" evidence="7">
    <location>
        <begin position="1"/>
        <end position="39"/>
    </location>
</feature>
<comment type="subcellular location">
    <subcellularLocation>
        <location evidence="1">Nucleus</location>
    </subcellularLocation>
</comment>
<dbReference type="InterPro" id="IPR052056">
    <property type="entry name" value="Mono-ARTD/PARP"/>
</dbReference>
<accession>A0A8W8L958</accession>
<feature type="domain" description="Macro" evidence="8">
    <location>
        <begin position="497"/>
        <end position="682"/>
    </location>
</feature>
<keyword evidence="10" id="KW-1185">Reference proteome</keyword>
<organism evidence="9 10">
    <name type="scientific">Magallana gigas</name>
    <name type="common">Pacific oyster</name>
    <name type="synonym">Crassostrea gigas</name>
    <dbReference type="NCBI Taxonomy" id="29159"/>
    <lineage>
        <taxon>Eukaryota</taxon>
        <taxon>Metazoa</taxon>
        <taxon>Spiralia</taxon>
        <taxon>Lophotrochozoa</taxon>
        <taxon>Mollusca</taxon>
        <taxon>Bivalvia</taxon>
        <taxon>Autobranchia</taxon>
        <taxon>Pteriomorphia</taxon>
        <taxon>Ostreida</taxon>
        <taxon>Ostreoidea</taxon>
        <taxon>Ostreidae</taxon>
        <taxon>Magallana</taxon>
    </lineage>
</organism>
<dbReference type="Pfam" id="PF01661">
    <property type="entry name" value="Macro"/>
    <property type="match status" value="1"/>
</dbReference>
<dbReference type="InterPro" id="IPR043472">
    <property type="entry name" value="Macro_dom-like"/>
</dbReference>
<dbReference type="GO" id="GO:0010629">
    <property type="term" value="P:negative regulation of gene expression"/>
    <property type="evidence" value="ECO:0007669"/>
    <property type="project" value="TreeGrafter"/>
</dbReference>
<evidence type="ECO:0000256" key="4">
    <source>
        <dbReference type="ARBA" id="ARBA00023027"/>
    </source>
</evidence>
<keyword evidence="3" id="KW-0808">Transferase</keyword>
<reference evidence="9" key="1">
    <citation type="submission" date="2022-08" db="UniProtKB">
        <authorList>
            <consortium name="EnsemblMetazoa"/>
        </authorList>
    </citation>
    <scope>IDENTIFICATION</scope>
    <source>
        <strain evidence="9">05x7-T-G4-1.051#20</strain>
    </source>
</reference>
<feature type="compositionally biased region" description="Low complexity" evidence="7">
    <location>
        <begin position="11"/>
        <end position="23"/>
    </location>
</feature>
<evidence type="ECO:0000313" key="10">
    <source>
        <dbReference type="Proteomes" id="UP000005408"/>
    </source>
</evidence>
<keyword evidence="6" id="KW-0175">Coiled coil</keyword>
<keyword evidence="2" id="KW-0328">Glycosyltransferase</keyword>
<evidence type="ECO:0000259" key="8">
    <source>
        <dbReference type="PROSITE" id="PS51154"/>
    </source>
</evidence>
<keyword evidence="4" id="KW-0520">NAD</keyword>
<evidence type="ECO:0000256" key="1">
    <source>
        <dbReference type="ARBA" id="ARBA00004123"/>
    </source>
</evidence>
<dbReference type="PANTHER" id="PTHR14453:SF67">
    <property type="entry name" value="POLY [ADP-RIBOSE] POLYMERASE"/>
    <property type="match status" value="1"/>
</dbReference>
<evidence type="ECO:0000256" key="3">
    <source>
        <dbReference type="ARBA" id="ARBA00022679"/>
    </source>
</evidence>
<evidence type="ECO:0000256" key="7">
    <source>
        <dbReference type="SAM" id="MobiDB-lite"/>
    </source>
</evidence>
<dbReference type="Proteomes" id="UP000005408">
    <property type="component" value="Unassembled WGS sequence"/>
</dbReference>
<evidence type="ECO:0000256" key="6">
    <source>
        <dbReference type="SAM" id="Coils"/>
    </source>
</evidence>
<proteinExistence type="predicted"/>
<dbReference type="PANTHER" id="PTHR14453">
    <property type="entry name" value="PARP/ZINC FINGER CCCH TYPE DOMAIN CONTAINING PROTEIN"/>
    <property type="match status" value="1"/>
</dbReference>
<dbReference type="GO" id="GO:0016757">
    <property type="term" value="F:glycosyltransferase activity"/>
    <property type="evidence" value="ECO:0007669"/>
    <property type="project" value="UniProtKB-KW"/>
</dbReference>
<dbReference type="InterPro" id="IPR002589">
    <property type="entry name" value="Macro_dom"/>
</dbReference>
<dbReference type="PROSITE" id="PS51154">
    <property type="entry name" value="MACRO"/>
    <property type="match status" value="1"/>
</dbReference>
<evidence type="ECO:0000256" key="5">
    <source>
        <dbReference type="ARBA" id="ARBA00023242"/>
    </source>
</evidence>
<keyword evidence="5" id="KW-0539">Nucleus</keyword>
<sequence>MASRETMDVVSFSESGYNSSSESHLTSLKNPPSCKSHPISTIEYHQDGRLQSKNVEEAGLDSKVMSHVLSNDECLEALNVNLKNLKLRLEKISNNVSGVRIHVEEGTIENEKLEEMYRMTQKYCQEQFKMYDYSLDDTRFSCADSKLKKFLDGSGNKVSIFFSEAKMSVVGHDEDIVCFRDGILTSVLHDEVITDSMNLDEEQFLYLNITHFQNKWKFSVDIELEDNTCSEKNGTCSARFSGLKEDVVNAKREVRGRLEKYDKHFLSRQLNNNERLLFLEKRVNDHIHCELKRRNCSYLVVKDILYVASETQGVDSFKSYLENALFVEIKRTLCDLERTIFLSDEWVNKKYPLLRNNTRKKVIVSVFGNDLVATCLPVVREQVESSLEDFLNEKIKLKIVEWKCADDIKELCLSVKKEEIMEMLESKKDEMVSISLKDDGVHLRGTDIGINSCQAMLESTIDDRKIYRTTFTASSEAVINQLSNPATKQRLQEIGKETRCVINVKSHCKIIMKNGNIAEEDVDVIVNSVHTDTNFCARPSTVAKAIFEKGGTDFQNKLVQKTSGRMEYGHIAVTEGGGNLRCKAVYHACFDKTPTSQEEEVQKIAKMCLEKAARDGFTSLSFPALGTGVYNYSGAESAKGLFDAIIEFSDTNLLVKKIDIVLFEGARQDVRETYQREYRNRFCRDSTSALISLTKGCITAGNVTIVAENKQNIDNARKELENLLTALSTEDQQ</sequence>
<dbReference type="Gene3D" id="3.40.220.10">
    <property type="entry name" value="Leucine Aminopeptidase, subunit E, domain 1"/>
    <property type="match status" value="1"/>
</dbReference>
<evidence type="ECO:0000313" key="9">
    <source>
        <dbReference type="EnsemblMetazoa" id="G26954.1:cds"/>
    </source>
</evidence>